<feature type="domain" description="Helicase ATP-binding" evidence="8">
    <location>
        <begin position="725"/>
        <end position="896"/>
    </location>
</feature>
<organism evidence="10 11">
    <name type="scientific">Puccinia coronata f. sp. avenae</name>
    <dbReference type="NCBI Taxonomy" id="200324"/>
    <lineage>
        <taxon>Eukaryota</taxon>
        <taxon>Fungi</taxon>
        <taxon>Dikarya</taxon>
        <taxon>Basidiomycota</taxon>
        <taxon>Pucciniomycotina</taxon>
        <taxon>Pucciniomycetes</taxon>
        <taxon>Pucciniales</taxon>
        <taxon>Pucciniaceae</taxon>
        <taxon>Puccinia</taxon>
    </lineage>
</organism>
<dbReference type="PANTHER" id="PTHR18934">
    <property type="entry name" value="ATP-DEPENDENT RNA HELICASE"/>
    <property type="match status" value="1"/>
</dbReference>
<dbReference type="GO" id="GO:0003723">
    <property type="term" value="F:RNA binding"/>
    <property type="evidence" value="ECO:0007669"/>
    <property type="project" value="TreeGrafter"/>
</dbReference>
<feature type="compositionally biased region" description="Polar residues" evidence="7">
    <location>
        <begin position="63"/>
        <end position="84"/>
    </location>
</feature>
<dbReference type="Proteomes" id="UP000235392">
    <property type="component" value="Unassembled WGS sequence"/>
</dbReference>
<proteinExistence type="predicted"/>
<evidence type="ECO:0000259" key="9">
    <source>
        <dbReference type="PROSITE" id="PS51194"/>
    </source>
</evidence>
<feature type="compositionally biased region" description="Acidic residues" evidence="7">
    <location>
        <begin position="389"/>
        <end position="401"/>
    </location>
</feature>
<comment type="catalytic activity">
    <reaction evidence="6">
        <text>ATP + H2O = ADP + phosphate + H(+)</text>
        <dbReference type="Rhea" id="RHEA:13065"/>
        <dbReference type="ChEBI" id="CHEBI:15377"/>
        <dbReference type="ChEBI" id="CHEBI:15378"/>
        <dbReference type="ChEBI" id="CHEBI:30616"/>
        <dbReference type="ChEBI" id="CHEBI:43474"/>
        <dbReference type="ChEBI" id="CHEBI:456216"/>
        <dbReference type="EC" id="3.6.4.13"/>
    </reaction>
</comment>
<dbReference type="GO" id="GO:0016787">
    <property type="term" value="F:hydrolase activity"/>
    <property type="evidence" value="ECO:0007669"/>
    <property type="project" value="UniProtKB-KW"/>
</dbReference>
<dbReference type="GO" id="GO:0003724">
    <property type="term" value="F:RNA helicase activity"/>
    <property type="evidence" value="ECO:0007669"/>
    <property type="project" value="UniProtKB-EC"/>
</dbReference>
<dbReference type="Pfam" id="PF00270">
    <property type="entry name" value="DEAD"/>
    <property type="match status" value="1"/>
</dbReference>
<comment type="caution">
    <text evidence="10">The sequence shown here is derived from an EMBL/GenBank/DDBJ whole genome shotgun (WGS) entry which is preliminary data.</text>
</comment>
<evidence type="ECO:0000256" key="4">
    <source>
        <dbReference type="ARBA" id="ARBA00022806"/>
    </source>
</evidence>
<dbReference type="CDD" id="cd17917">
    <property type="entry name" value="DEXHc_RHA-like"/>
    <property type="match status" value="1"/>
</dbReference>
<evidence type="ECO:0000259" key="8">
    <source>
        <dbReference type="PROSITE" id="PS51192"/>
    </source>
</evidence>
<dbReference type="SMART" id="SM00487">
    <property type="entry name" value="DEXDc"/>
    <property type="match status" value="1"/>
</dbReference>
<evidence type="ECO:0000256" key="5">
    <source>
        <dbReference type="ARBA" id="ARBA00022840"/>
    </source>
</evidence>
<evidence type="ECO:0000313" key="11">
    <source>
        <dbReference type="Proteomes" id="UP000235392"/>
    </source>
</evidence>
<accession>A0A2N5U941</accession>
<keyword evidence="2" id="KW-0547">Nucleotide-binding</keyword>
<feature type="domain" description="Helicase C-terminal" evidence="9">
    <location>
        <begin position="1002"/>
        <end position="1096"/>
    </location>
</feature>
<dbReference type="Pfam" id="PF00271">
    <property type="entry name" value="Helicase_C"/>
    <property type="match status" value="1"/>
</dbReference>
<dbReference type="EMBL" id="PGCI01000201">
    <property type="protein sequence ID" value="PLW34257.1"/>
    <property type="molecule type" value="Genomic_DNA"/>
</dbReference>
<keyword evidence="4" id="KW-0347">Helicase</keyword>
<evidence type="ECO:0000256" key="2">
    <source>
        <dbReference type="ARBA" id="ARBA00022741"/>
    </source>
</evidence>
<feature type="region of interest" description="Disordered" evidence="7">
    <location>
        <begin position="652"/>
        <end position="685"/>
    </location>
</feature>
<evidence type="ECO:0000256" key="6">
    <source>
        <dbReference type="ARBA" id="ARBA00047984"/>
    </source>
</evidence>
<feature type="non-terminal residue" evidence="10">
    <location>
        <position position="1096"/>
    </location>
</feature>
<dbReference type="PROSITE" id="PS51194">
    <property type="entry name" value="HELICASE_CTER"/>
    <property type="match status" value="1"/>
</dbReference>
<gene>
    <name evidence="10" type="ORF">PCASD_17911</name>
</gene>
<evidence type="ECO:0000256" key="3">
    <source>
        <dbReference type="ARBA" id="ARBA00022801"/>
    </source>
</evidence>
<dbReference type="Gene3D" id="3.40.50.300">
    <property type="entry name" value="P-loop containing nucleotide triphosphate hydrolases"/>
    <property type="match status" value="2"/>
</dbReference>
<feature type="compositionally biased region" description="Basic residues" evidence="7">
    <location>
        <begin position="1"/>
        <end position="15"/>
    </location>
</feature>
<evidence type="ECO:0000313" key="10">
    <source>
        <dbReference type="EMBL" id="PLW34257.1"/>
    </source>
</evidence>
<feature type="compositionally biased region" description="Polar residues" evidence="7">
    <location>
        <begin position="654"/>
        <end position="669"/>
    </location>
</feature>
<dbReference type="GO" id="GO:0005524">
    <property type="term" value="F:ATP binding"/>
    <property type="evidence" value="ECO:0007669"/>
    <property type="project" value="UniProtKB-KW"/>
</dbReference>
<feature type="region of interest" description="Disordered" evidence="7">
    <location>
        <begin position="384"/>
        <end position="484"/>
    </location>
</feature>
<protein>
    <recommendedName>
        <fullName evidence="1">RNA helicase</fullName>
        <ecNumber evidence="1">3.6.4.13</ecNumber>
    </recommendedName>
</protein>
<feature type="compositionally biased region" description="Polar residues" evidence="7">
    <location>
        <begin position="36"/>
        <end position="55"/>
    </location>
</feature>
<dbReference type="PANTHER" id="PTHR18934:SF145">
    <property type="entry name" value="ATP-DEPENDENT RNA HELICASE DHX57-RELATED"/>
    <property type="match status" value="1"/>
</dbReference>
<feature type="region of interest" description="Disordered" evidence="7">
    <location>
        <begin position="1"/>
        <end position="99"/>
    </location>
</feature>
<keyword evidence="5" id="KW-0067">ATP-binding</keyword>
<dbReference type="CDD" id="cd18791">
    <property type="entry name" value="SF2_C_RHA"/>
    <property type="match status" value="1"/>
</dbReference>
<dbReference type="SUPFAM" id="SSF52540">
    <property type="entry name" value="P-loop containing nucleoside triphosphate hydrolases"/>
    <property type="match status" value="1"/>
</dbReference>
<feature type="region of interest" description="Disordered" evidence="7">
    <location>
        <begin position="233"/>
        <end position="263"/>
    </location>
</feature>
<dbReference type="InterPro" id="IPR001650">
    <property type="entry name" value="Helicase_C-like"/>
</dbReference>
<dbReference type="Pfam" id="PF24385">
    <property type="entry name" value="DSRM_DHX29"/>
    <property type="match status" value="1"/>
</dbReference>
<keyword evidence="3" id="KW-0378">Hydrolase</keyword>
<dbReference type="InterPro" id="IPR027417">
    <property type="entry name" value="P-loop_NTPase"/>
</dbReference>
<sequence length="1096" mass="122312">MPPKQQKKKAAKKAVNRGFATTSIPKKVLEPDPTVDSPSANQSLDGDQLVTNLSISAIDPSAPKSSDPTHTTFNKGDLSKSNVQDEWEQDPDERETHSLAEKLRPLSEKEITKQLKVIENDKRFAKGWSGFRWSDSRLQTDILDYARNTQLAIETSGLKPANASSTTLQEDEEKALYKLSVLHGVLDGLGFPKSRIKPCLEKIKCLEFEEAIDYMLLNCSNEELILAGFDSLTSEEPSINPSEKKSHDNVNPRDEPNDKSNLSYEFSNRSTEMQSNDQGLTNQQTGFQQPGQVGLISTSPTTKNLILERQNQIENEESIQGEDPPTAIEDYVSLKLSIMELSKKISKKEVKLLEDKVKLVQASYAFSQKKADQALKTKLKEIKNGSAAETDEEAEESDDLEITASTPRLEMPHHAGSDRTESATPGSPFLSPSLKPVDSRLSSESPEAERQQKEDESGLFGSTFDESPPLPDDQAGLPSDAKKPSTCTLSIVRDMPLPKQFSGKTPQSLLEETVRRLDKFAQPQYLVVSRGSRSIRASVEIKWSSRKVIPTQAGKICNTSSKLNPLPLQIFTMEDEACRDETQAYNYVATLALFHLNSQNWLSMHRYLPVTFRELWDELEEKRKREDDQNYLDLVKSLLSIFKHRSTNGPFLASDQTTAIQRSKGSTPESTDDKHSLTTPHDVGRTPGDMALMEEFAMRQHWHSYQVMLGYRATLPIAVYRSQITTAVEQNQVILLCGETGCGKSTQLPAFILEHELANGRPVKIFCTQPRRISAISLAERVSQELGEPSGAVGQVGSLVGYNIRLESKTSATSRLVYATTGVVLRMLENRTDLQDITHLILDEIHERSIDSDFLLVALKTILERRPNLRVILMSATVDAEKISNYMNGCPILKIPGRTFPVTSFFLEDVIELTDYRLDARSDSPYVARRGKRKPVMLKTVASTQDDIPTLDDDEEATTTENALAHTYAASTRATLEVLDEHLINMDLIVLLLLQICWQNPTLVQRFSSAILIFLPSLDSIRKLTEILESHAFFGTSAFQIFPLHSSISNENQSLVFQTPPTGVRKIVISTNIAETGITIPDVTCVIDSGKHKEMR</sequence>
<dbReference type="InterPro" id="IPR011545">
    <property type="entry name" value="DEAD/DEAH_box_helicase_dom"/>
</dbReference>
<evidence type="ECO:0000256" key="1">
    <source>
        <dbReference type="ARBA" id="ARBA00012552"/>
    </source>
</evidence>
<dbReference type="PROSITE" id="PS51192">
    <property type="entry name" value="HELICASE_ATP_BIND_1"/>
    <property type="match status" value="1"/>
</dbReference>
<dbReference type="InterPro" id="IPR014001">
    <property type="entry name" value="Helicase_ATP-bd"/>
</dbReference>
<dbReference type="AlphaFoldDB" id="A0A2N5U941"/>
<name>A0A2N5U941_9BASI</name>
<dbReference type="SMART" id="SM00490">
    <property type="entry name" value="HELICc"/>
    <property type="match status" value="1"/>
</dbReference>
<reference evidence="10 11" key="1">
    <citation type="submission" date="2017-11" db="EMBL/GenBank/DDBJ databases">
        <title>De novo assembly and phasing of dikaryotic genomes from two isolates of Puccinia coronata f. sp. avenae, the causal agent of oat crown rust.</title>
        <authorList>
            <person name="Miller M.E."/>
            <person name="Zhang Y."/>
            <person name="Omidvar V."/>
            <person name="Sperschneider J."/>
            <person name="Schwessinger B."/>
            <person name="Raley C."/>
            <person name="Palmer J.M."/>
            <person name="Garnica D."/>
            <person name="Upadhyaya N."/>
            <person name="Rathjen J."/>
            <person name="Taylor J.M."/>
            <person name="Park R.F."/>
            <person name="Dodds P.N."/>
            <person name="Hirsch C.D."/>
            <person name="Kianian S.F."/>
            <person name="Figueroa M."/>
        </authorList>
    </citation>
    <scope>NUCLEOTIDE SEQUENCE [LARGE SCALE GENOMIC DNA]</scope>
    <source>
        <strain evidence="10">12SD80</strain>
    </source>
</reference>
<dbReference type="InterPro" id="IPR056328">
    <property type="entry name" value="DSRM_DHX29"/>
</dbReference>
<dbReference type="FunFam" id="3.40.50.300:FF:000500">
    <property type="entry name" value="ATP-dependent RNA helicase DHX29"/>
    <property type="match status" value="1"/>
</dbReference>
<dbReference type="EC" id="3.6.4.13" evidence="1"/>
<feature type="compositionally biased region" description="Basic and acidic residues" evidence="7">
    <location>
        <begin position="242"/>
        <end position="258"/>
    </location>
</feature>
<feature type="compositionally biased region" description="Basic and acidic residues" evidence="7">
    <location>
        <begin position="447"/>
        <end position="456"/>
    </location>
</feature>
<evidence type="ECO:0000256" key="7">
    <source>
        <dbReference type="SAM" id="MobiDB-lite"/>
    </source>
</evidence>
<feature type="compositionally biased region" description="Basic and acidic residues" evidence="7">
    <location>
        <begin position="410"/>
        <end position="421"/>
    </location>
</feature>